<keyword evidence="4" id="KW-0560">Oxidoreductase</keyword>
<dbReference type="KEGG" id="knv:Pan216_56300"/>
<dbReference type="Proteomes" id="UP000317093">
    <property type="component" value="Chromosome"/>
</dbReference>
<feature type="signal peptide" evidence="2">
    <location>
        <begin position="1"/>
        <end position="27"/>
    </location>
</feature>
<accession>A0A518BCN3</accession>
<keyword evidence="2" id="KW-0732">Signal</keyword>
<dbReference type="Pfam" id="PF13905">
    <property type="entry name" value="Thioredoxin_8"/>
    <property type="match status" value="1"/>
</dbReference>
<dbReference type="EC" id="1.8.-.-" evidence="4"/>
<dbReference type="OrthoDB" id="9799230at2"/>
<keyword evidence="5" id="KW-1185">Reference proteome</keyword>
<dbReference type="CDD" id="cd14951">
    <property type="entry name" value="NHL-2_like"/>
    <property type="match status" value="1"/>
</dbReference>
<dbReference type="PROSITE" id="PS51352">
    <property type="entry name" value="THIOREDOXIN_2"/>
    <property type="match status" value="1"/>
</dbReference>
<keyword evidence="1" id="KW-0677">Repeat</keyword>
<dbReference type="SUPFAM" id="SSF101898">
    <property type="entry name" value="NHL repeat"/>
    <property type="match status" value="1"/>
</dbReference>
<dbReference type="Gene3D" id="3.40.30.10">
    <property type="entry name" value="Glutaredoxin"/>
    <property type="match status" value="1"/>
</dbReference>
<dbReference type="InterPro" id="IPR045302">
    <property type="entry name" value="NHL2_NHL_rpt_dom"/>
</dbReference>
<evidence type="ECO:0000259" key="3">
    <source>
        <dbReference type="PROSITE" id="PS51352"/>
    </source>
</evidence>
<dbReference type="Pfam" id="PF01436">
    <property type="entry name" value="NHL"/>
    <property type="match status" value="2"/>
</dbReference>
<dbReference type="PANTHER" id="PTHR46388">
    <property type="entry name" value="NHL REPEAT-CONTAINING PROTEIN 2"/>
    <property type="match status" value="1"/>
</dbReference>
<sequence precursor="true">MLFPKGRTLSVLSLTVAALCVVFVALAFQAGAQPNKAGRETAKAKDAGKDPFPNAKMDAPELEGGVGWLNTSGPITMESLKGKVVLLDFWTYCCINCIHILPDLDKLEKKYPNELVVIGVHSAKFDNEKESNNIREAIMRYQIEHPVVNDANMAIWRRFGVRAWPTRILIDPEGHVIGMLSGEGNYELLDEVINKLIAYHDQKGTLDRSPVHFNLEETRAASTPLRFPGKVLPDPEGNRLFIADSSHHRLVIADLKTGKVLDVIGDGKPELKDGGYSEARFNDPQGMALKGDKLYVADRKNHALREVDLKSKKVITLSGNGKRGRVRRSLGKGPEVELASPWDLLLIGDELYIAMAGTHQIWMMNLDSGSIGPFAGTGGENITDGTLRSSEFAQPSGLATDGTWLYVADSEVSAIRKIHLKKDLVDTVIGEGLFEFGDVDGTGSKARLQHALGVDFKDGKLYVADTYNNKIKTIDPKSTESLTYLGDGKPGDSDAPARFNEPGGLSIVGDKAYVADTNNHAIRVIDLGTKKVSTFPLTGLEPPASADQLAFPSDAKPVSSPAAVLKPEGTLTIDGTVAVPAGQKLSPFVPLRYRVRTKGHQGDALVKGSGETGSAAFGIEVPLAKLAGAKDLLVDVVYYSCGDGSEGLCRVGGESWSVPVSFDAANGTTTIKLPSETK</sequence>
<dbReference type="PANTHER" id="PTHR46388:SF2">
    <property type="entry name" value="NHL REPEAT-CONTAINING PROTEIN 2"/>
    <property type="match status" value="1"/>
</dbReference>
<evidence type="ECO:0000313" key="5">
    <source>
        <dbReference type="Proteomes" id="UP000317093"/>
    </source>
</evidence>
<dbReference type="InterPro" id="IPR013766">
    <property type="entry name" value="Thioredoxin_domain"/>
</dbReference>
<dbReference type="AlphaFoldDB" id="A0A518BCN3"/>
<name>A0A518BCN3_9BACT</name>
<dbReference type="InterPro" id="IPR001258">
    <property type="entry name" value="NHL_repeat"/>
</dbReference>
<evidence type="ECO:0000256" key="2">
    <source>
        <dbReference type="SAM" id="SignalP"/>
    </source>
</evidence>
<dbReference type="SUPFAM" id="SSF52833">
    <property type="entry name" value="Thioredoxin-like"/>
    <property type="match status" value="1"/>
</dbReference>
<protein>
    <submittedName>
        <fullName evidence="4">Thiol-disulfide oxidoreductase YkuV</fullName>
        <ecNumber evidence="4">1.8.-.-</ecNumber>
    </submittedName>
</protein>
<dbReference type="Gene3D" id="2.120.10.30">
    <property type="entry name" value="TolB, C-terminal domain"/>
    <property type="match status" value="3"/>
</dbReference>
<dbReference type="InterPro" id="IPR011042">
    <property type="entry name" value="6-blade_b-propeller_TolB-like"/>
</dbReference>
<feature type="domain" description="Thioredoxin" evidence="3">
    <location>
        <begin position="46"/>
        <end position="198"/>
    </location>
</feature>
<evidence type="ECO:0000256" key="1">
    <source>
        <dbReference type="ARBA" id="ARBA00022737"/>
    </source>
</evidence>
<organism evidence="4 5">
    <name type="scientific">Kolteria novifilia</name>
    <dbReference type="NCBI Taxonomy" id="2527975"/>
    <lineage>
        <taxon>Bacteria</taxon>
        <taxon>Pseudomonadati</taxon>
        <taxon>Planctomycetota</taxon>
        <taxon>Planctomycetia</taxon>
        <taxon>Kolteriales</taxon>
        <taxon>Kolteriaceae</taxon>
        <taxon>Kolteria</taxon>
    </lineage>
</organism>
<proteinExistence type="predicted"/>
<dbReference type="GO" id="GO:0016491">
    <property type="term" value="F:oxidoreductase activity"/>
    <property type="evidence" value="ECO:0007669"/>
    <property type="project" value="UniProtKB-KW"/>
</dbReference>
<feature type="chain" id="PRO_5021717422" evidence="2">
    <location>
        <begin position="28"/>
        <end position="678"/>
    </location>
</feature>
<dbReference type="InterPro" id="IPR012336">
    <property type="entry name" value="Thioredoxin-like_fold"/>
</dbReference>
<gene>
    <name evidence="4" type="primary">ykuV</name>
    <name evidence="4" type="ORF">Pan216_56300</name>
</gene>
<dbReference type="EMBL" id="CP036279">
    <property type="protein sequence ID" value="QDU64738.1"/>
    <property type="molecule type" value="Genomic_DNA"/>
</dbReference>
<reference evidence="4 5" key="1">
    <citation type="submission" date="2019-02" db="EMBL/GenBank/DDBJ databases">
        <title>Deep-cultivation of Planctomycetes and their phenomic and genomic characterization uncovers novel biology.</title>
        <authorList>
            <person name="Wiegand S."/>
            <person name="Jogler M."/>
            <person name="Boedeker C."/>
            <person name="Pinto D."/>
            <person name="Vollmers J."/>
            <person name="Rivas-Marin E."/>
            <person name="Kohn T."/>
            <person name="Peeters S.H."/>
            <person name="Heuer A."/>
            <person name="Rast P."/>
            <person name="Oberbeckmann S."/>
            <person name="Bunk B."/>
            <person name="Jeske O."/>
            <person name="Meyerdierks A."/>
            <person name="Storesund J.E."/>
            <person name="Kallscheuer N."/>
            <person name="Luecker S."/>
            <person name="Lage O.M."/>
            <person name="Pohl T."/>
            <person name="Merkel B.J."/>
            <person name="Hornburger P."/>
            <person name="Mueller R.-W."/>
            <person name="Bruemmer F."/>
            <person name="Labrenz M."/>
            <person name="Spormann A.M."/>
            <person name="Op den Camp H."/>
            <person name="Overmann J."/>
            <person name="Amann R."/>
            <person name="Jetten M.S.M."/>
            <person name="Mascher T."/>
            <person name="Medema M.H."/>
            <person name="Devos D.P."/>
            <person name="Kaster A.-K."/>
            <person name="Ovreas L."/>
            <person name="Rohde M."/>
            <person name="Galperin M.Y."/>
            <person name="Jogler C."/>
        </authorList>
    </citation>
    <scope>NUCLEOTIDE SEQUENCE [LARGE SCALE GENOMIC DNA]</scope>
    <source>
        <strain evidence="4 5">Pan216</strain>
    </source>
</reference>
<evidence type="ECO:0000313" key="4">
    <source>
        <dbReference type="EMBL" id="QDU64738.1"/>
    </source>
</evidence>
<dbReference type="CDD" id="cd03012">
    <property type="entry name" value="TlpA_like_DipZ_like"/>
    <property type="match status" value="1"/>
</dbReference>
<dbReference type="RefSeq" id="WP_145263145.1">
    <property type="nucleotide sequence ID" value="NZ_CP036279.1"/>
</dbReference>
<dbReference type="InterPro" id="IPR036249">
    <property type="entry name" value="Thioredoxin-like_sf"/>
</dbReference>